<keyword evidence="9" id="KW-1185">Reference proteome</keyword>
<proteinExistence type="inferred from homology"/>
<dbReference type="HOGENOM" id="CLU_026911_3_0_4"/>
<name>C6X6R0_METGS</name>
<dbReference type="RefSeq" id="WP_015830438.1">
    <property type="nucleotide sequence ID" value="NC_012969.1"/>
</dbReference>
<feature type="transmembrane region" description="Helical" evidence="7">
    <location>
        <begin position="441"/>
        <end position="467"/>
    </location>
</feature>
<feature type="transmembrane region" description="Helical" evidence="7">
    <location>
        <begin position="86"/>
        <end position="105"/>
    </location>
</feature>
<feature type="transmembrane region" description="Helical" evidence="7">
    <location>
        <begin position="314"/>
        <end position="337"/>
    </location>
</feature>
<dbReference type="eggNOG" id="COG2244">
    <property type="taxonomic scope" value="Bacteria"/>
</dbReference>
<dbReference type="GO" id="GO:0005886">
    <property type="term" value="C:plasma membrane"/>
    <property type="evidence" value="ECO:0007669"/>
    <property type="project" value="UniProtKB-SubCell"/>
</dbReference>
<keyword evidence="6 7" id="KW-0472">Membrane</keyword>
<evidence type="ECO:0000313" key="9">
    <source>
        <dbReference type="Proteomes" id="UP000002743"/>
    </source>
</evidence>
<feature type="transmembrane region" description="Helical" evidence="7">
    <location>
        <begin position="349"/>
        <end position="371"/>
    </location>
</feature>
<feature type="transmembrane region" description="Helical" evidence="7">
    <location>
        <begin position="408"/>
        <end position="429"/>
    </location>
</feature>
<evidence type="ECO:0000256" key="3">
    <source>
        <dbReference type="ARBA" id="ARBA00022475"/>
    </source>
</evidence>
<reference evidence="9" key="1">
    <citation type="submission" date="2009-07" db="EMBL/GenBank/DDBJ databases">
        <title>Complete sequence of chromosome of Methylovorus sp. SIP3-4.</title>
        <authorList>
            <person name="Lucas S."/>
            <person name="Copeland A."/>
            <person name="Lapidus A."/>
            <person name="Glavina del Rio T."/>
            <person name="Tice H."/>
            <person name="Bruce D."/>
            <person name="Goodwin L."/>
            <person name="Pitluck S."/>
            <person name="Clum A."/>
            <person name="Larimer F."/>
            <person name="Land M."/>
            <person name="Hauser L."/>
            <person name="Kyrpides N."/>
            <person name="Mikhailova N."/>
            <person name="Kayluzhnaya M."/>
            <person name="Chistoserdova L."/>
        </authorList>
    </citation>
    <scope>NUCLEOTIDE SEQUENCE [LARGE SCALE GENOMIC DNA]</scope>
    <source>
        <strain evidence="9">SIP3-4</strain>
    </source>
</reference>
<dbReference type="OrthoDB" id="8538786at2"/>
<evidence type="ECO:0000313" key="8">
    <source>
        <dbReference type="EMBL" id="ACT51053.1"/>
    </source>
</evidence>
<feature type="transmembrane region" description="Helical" evidence="7">
    <location>
        <begin position="9"/>
        <end position="33"/>
    </location>
</feature>
<dbReference type="STRING" id="582744.Msip34_1810"/>
<dbReference type="AlphaFoldDB" id="C6X6R0"/>
<organism evidence="8 9">
    <name type="scientific">Methylovorus glucosotrophus (strain SIP3-4)</name>
    <dbReference type="NCBI Taxonomy" id="582744"/>
    <lineage>
        <taxon>Bacteria</taxon>
        <taxon>Pseudomonadati</taxon>
        <taxon>Pseudomonadota</taxon>
        <taxon>Betaproteobacteria</taxon>
        <taxon>Nitrosomonadales</taxon>
        <taxon>Methylophilaceae</taxon>
        <taxon>Methylovorus</taxon>
    </lineage>
</organism>
<gene>
    <name evidence="8" type="ordered locus">Msip34_1810</name>
</gene>
<dbReference type="CDD" id="cd13127">
    <property type="entry name" value="MATE_tuaB_like"/>
    <property type="match status" value="1"/>
</dbReference>
<dbReference type="EMBL" id="CP001674">
    <property type="protein sequence ID" value="ACT51053.1"/>
    <property type="molecule type" value="Genomic_DNA"/>
</dbReference>
<dbReference type="KEGG" id="mei:Msip34_1810"/>
<feature type="transmembrane region" description="Helical" evidence="7">
    <location>
        <begin position="139"/>
        <end position="164"/>
    </location>
</feature>
<evidence type="ECO:0000256" key="2">
    <source>
        <dbReference type="ARBA" id="ARBA00007430"/>
    </source>
</evidence>
<dbReference type="Proteomes" id="UP000002743">
    <property type="component" value="Chromosome"/>
</dbReference>
<sequence precursor="true">MKEKLAKGVFWLGLSRITVNLLALCSTLVLARLLTPQDFGLVALATTLLTIITSMTEMSLAAALVHHQAPTEQHFQTAWTMNFLRAILIAAIFLALTPVAIHFYHEPRLNNIMPVIALSILISGLTNPKTTYMTKNLVFWQEFAVASSQKLAGFIVSVAIAYFYQSYWALVASPIAFQLSGVIVSYLIVPFRPKFNLSHFKDLASFSIWLTFAQMVNVLNWKLDHLLVGRYLGPSVMGHYTVGDNLANLATTEVTSPIQATLFPSFTQLVHDPERIQRAYQTAQATLFAVSFPIGVGFALISPTFVLLAMGEKWMPAVTIIQVIAVTVASLQFSSVARPLSMAKGKTKLIFYRDMLGFSVRVPLIVAGLYFGGLSGILLGRALATIVTIFINMLIVKNLIAISLGSQFINNSRTLISCMAMAAGVLFLENKLGTGGTTSELFFKLIAFVISGGLIYLCTHFSLWFLVKKPNGPEKEIMALFSKLLRKIRPSA</sequence>
<feature type="transmembrane region" description="Helical" evidence="7">
    <location>
        <begin position="377"/>
        <end position="396"/>
    </location>
</feature>
<evidence type="ECO:0000256" key="6">
    <source>
        <dbReference type="ARBA" id="ARBA00023136"/>
    </source>
</evidence>
<keyword evidence="4 7" id="KW-0812">Transmembrane</keyword>
<reference evidence="8 9" key="2">
    <citation type="journal article" date="2011" name="J. Bacteriol.">
        <title>Genomes of three methylotrophs from a single niche uncover genetic and metabolic divergence of Methylophilaceae.</title>
        <authorList>
            <person name="Lapidus A."/>
            <person name="Clum A."/>
            <person name="Labutti K."/>
            <person name="Kaluzhnaya M.G."/>
            <person name="Lim S."/>
            <person name="Beck D.A."/>
            <person name="Glavina Del Rio T."/>
            <person name="Nolan M."/>
            <person name="Mavromatis K."/>
            <person name="Huntemann M."/>
            <person name="Lucas S."/>
            <person name="Lidstrom M.E."/>
            <person name="Ivanova N."/>
            <person name="Chistoserdova L."/>
        </authorList>
    </citation>
    <scope>NUCLEOTIDE SEQUENCE [LARGE SCALE GENOMIC DNA]</scope>
    <source>
        <strain evidence="8 9">SIP3-4</strain>
    </source>
</reference>
<evidence type="ECO:0000256" key="5">
    <source>
        <dbReference type="ARBA" id="ARBA00022989"/>
    </source>
</evidence>
<evidence type="ECO:0000256" key="7">
    <source>
        <dbReference type="SAM" id="Phobius"/>
    </source>
</evidence>
<dbReference type="PANTHER" id="PTHR30250:SF10">
    <property type="entry name" value="LIPOPOLYSACCHARIDE BIOSYNTHESIS PROTEIN WZXC"/>
    <property type="match status" value="1"/>
</dbReference>
<dbReference type="InterPro" id="IPR050833">
    <property type="entry name" value="Poly_Biosynth_Transport"/>
</dbReference>
<accession>C6X6R0</accession>
<protein>
    <submittedName>
        <fullName evidence="8">Polysaccharide biosynthesis protein</fullName>
    </submittedName>
</protein>
<feature type="transmembrane region" description="Helical" evidence="7">
    <location>
        <begin position="39"/>
        <end position="65"/>
    </location>
</feature>
<comment type="subcellular location">
    <subcellularLocation>
        <location evidence="1">Cell membrane</location>
        <topology evidence="1">Multi-pass membrane protein</topology>
    </subcellularLocation>
</comment>
<evidence type="ECO:0000256" key="4">
    <source>
        <dbReference type="ARBA" id="ARBA00022692"/>
    </source>
</evidence>
<keyword evidence="3" id="KW-1003">Cell membrane</keyword>
<comment type="similarity">
    <text evidence="2">Belongs to the polysaccharide synthase family.</text>
</comment>
<dbReference type="Pfam" id="PF13440">
    <property type="entry name" value="Polysacc_synt_3"/>
    <property type="match status" value="1"/>
</dbReference>
<feature type="transmembrane region" description="Helical" evidence="7">
    <location>
        <begin position="170"/>
        <end position="189"/>
    </location>
</feature>
<dbReference type="PANTHER" id="PTHR30250">
    <property type="entry name" value="PST FAMILY PREDICTED COLANIC ACID TRANSPORTER"/>
    <property type="match status" value="1"/>
</dbReference>
<feature type="transmembrane region" description="Helical" evidence="7">
    <location>
        <begin position="285"/>
        <end position="308"/>
    </location>
</feature>
<keyword evidence="5 7" id="KW-1133">Transmembrane helix</keyword>
<evidence type="ECO:0000256" key="1">
    <source>
        <dbReference type="ARBA" id="ARBA00004651"/>
    </source>
</evidence>